<reference evidence="4 5" key="1">
    <citation type="journal article" date="2022" name="bioRxiv">
        <title>Genomics of Preaxostyla Flagellates Illuminates Evolutionary Transitions and the Path Towards Mitochondrial Loss.</title>
        <authorList>
            <person name="Novak L.V.F."/>
            <person name="Treitli S.C."/>
            <person name="Pyrih J."/>
            <person name="Halakuc P."/>
            <person name="Pipaliya S.V."/>
            <person name="Vacek V."/>
            <person name="Brzon O."/>
            <person name="Soukal P."/>
            <person name="Eme L."/>
            <person name="Dacks J.B."/>
            <person name="Karnkowska A."/>
            <person name="Elias M."/>
            <person name="Hampl V."/>
        </authorList>
    </citation>
    <scope>NUCLEOTIDE SEQUENCE [LARGE SCALE GENOMIC DNA]</scope>
    <source>
        <strain evidence="4">NAU3</strain>
        <tissue evidence="4">Gut</tissue>
    </source>
</reference>
<keyword evidence="2" id="KW-1133">Transmembrane helix</keyword>
<dbReference type="SUPFAM" id="SSF56112">
    <property type="entry name" value="Protein kinase-like (PK-like)"/>
    <property type="match status" value="1"/>
</dbReference>
<dbReference type="InterPro" id="IPR039448">
    <property type="entry name" value="Beta_helix"/>
</dbReference>
<feature type="domain" description="Protein kinase" evidence="3">
    <location>
        <begin position="2426"/>
        <end position="2756"/>
    </location>
</feature>
<evidence type="ECO:0000256" key="1">
    <source>
        <dbReference type="SAM" id="MobiDB-lite"/>
    </source>
</evidence>
<name>A0ABQ9XGD6_9EUKA</name>
<evidence type="ECO:0000313" key="5">
    <source>
        <dbReference type="Proteomes" id="UP001281761"/>
    </source>
</evidence>
<dbReference type="Gene3D" id="1.10.510.10">
    <property type="entry name" value="Transferase(Phosphotransferase) domain 1"/>
    <property type="match status" value="1"/>
</dbReference>
<feature type="region of interest" description="Disordered" evidence="1">
    <location>
        <begin position="2645"/>
        <end position="2681"/>
    </location>
</feature>
<protein>
    <recommendedName>
        <fullName evidence="3">Protein kinase domain-containing protein</fullName>
    </recommendedName>
</protein>
<dbReference type="Proteomes" id="UP001281761">
    <property type="component" value="Unassembled WGS sequence"/>
</dbReference>
<feature type="region of interest" description="Disordered" evidence="1">
    <location>
        <begin position="2757"/>
        <end position="2782"/>
    </location>
</feature>
<dbReference type="Pfam" id="PF13229">
    <property type="entry name" value="Beta_helix"/>
    <property type="match status" value="1"/>
</dbReference>
<dbReference type="InterPro" id="IPR006626">
    <property type="entry name" value="PbH1"/>
</dbReference>
<feature type="transmembrane region" description="Helical" evidence="2">
    <location>
        <begin position="2461"/>
        <end position="2484"/>
    </location>
</feature>
<keyword evidence="2" id="KW-0472">Membrane</keyword>
<feature type="compositionally biased region" description="Low complexity" evidence="1">
    <location>
        <begin position="2648"/>
        <end position="2658"/>
    </location>
</feature>
<comment type="caution">
    <text evidence="4">The sequence shown here is derived from an EMBL/GenBank/DDBJ whole genome shotgun (WGS) entry which is preliminary data.</text>
</comment>
<evidence type="ECO:0000313" key="4">
    <source>
        <dbReference type="EMBL" id="KAK2951533.1"/>
    </source>
</evidence>
<dbReference type="SUPFAM" id="SSF51126">
    <property type="entry name" value="Pectin lyase-like"/>
    <property type="match status" value="3"/>
</dbReference>
<dbReference type="Pfam" id="PF07714">
    <property type="entry name" value="PK_Tyr_Ser-Thr"/>
    <property type="match status" value="1"/>
</dbReference>
<keyword evidence="5" id="KW-1185">Reference proteome</keyword>
<gene>
    <name evidence="4" type="ORF">BLNAU_13555</name>
</gene>
<feature type="region of interest" description="Disordered" evidence="1">
    <location>
        <begin position="63"/>
        <end position="82"/>
    </location>
</feature>
<evidence type="ECO:0000259" key="3">
    <source>
        <dbReference type="PROSITE" id="PS50011"/>
    </source>
</evidence>
<dbReference type="InterPro" id="IPR012334">
    <property type="entry name" value="Pectin_lyas_fold"/>
</dbReference>
<accession>A0ABQ9XGD6</accession>
<dbReference type="EMBL" id="JARBJD010000117">
    <property type="protein sequence ID" value="KAK2951533.1"/>
    <property type="molecule type" value="Genomic_DNA"/>
</dbReference>
<dbReference type="InterPro" id="IPR000719">
    <property type="entry name" value="Prot_kinase_dom"/>
</dbReference>
<proteinExistence type="predicted"/>
<sequence length="2782" mass="298523">MPIALATLRGLHQLTIPATSATKGLPSSFLPSALHSLLFKKVDDIYADHRFIEYQPALYLSTNTSKNRKKRRDETRRPSALPAKRVSVLAGRKRSRKTAISLISRLFTNVDTLKSLHEMLVTGEHYNHIEYTNNDKITIPLKEPQKKGQIESVRKIDLNILVKTNTRSLNAVGEIHEIKLDSSVIVSTPMRIESQNNDFMSTSDLTTIAPAFNVDENKPLFSLSNSSMSFTKVAFPITNQILAAVDEHSHFQTRSCLLESNGRKLFEVDGTLMLINTILMQPTTTSPLIVSPSANGEVGLFFCRVEQTRNVARSPFLGNTLRTLQLCHCEIRNVSHCPSTSSPEGLLAGQTSSLIVGNSFEFNEDVLDGNVFVGLNEHFSFTSLNNTHFHTRRTGLSNTERQVITEANTTSNNLFSFTGDTFLGCFAEEGVHGGAISFSHSANLEIGVCSFQSCYVTGTMFGGAVYFLSLAPSGQTVSITDSRFFKCSTPSIGGGLCLYSDTLGASSASMTGCKFEENTAHYIDSCLVFKVKDMSLHNSLFRDGIVTEHEGFWKLYVCPGTFESTSCEVIGGTGATSGSFGFRNTKGPHSFKFWKISEIRGNAPAVFVFADRLEGESSLPVLTFEDCWFEAGGATTDEQDFRLSGPNTLSKSSFVRSYSTNKALSITRWNGSADVNENLLLRDVVVDVTNGVDEKFCWVPEFGKGCKTIENTLTRLNPLFEGRILLKNTLESGMVQVDQPNVAVGARKWEFVGDGKDKVSIVHSSASVLFTVTTGSLTLDALSLVLKLDSSLVEVSEGGSFELKDAIVEGASQPGIIFTKPFFVGRKGSLSFDSVRVSSFVFKNAAPIQITNAGTTLLTIQSSNFTSITRKEGSGVVVSTTLSTDSKVTIDNCRFSDCHSLDEDYTGHDITDTEVKTPIATYRGGVVRATGDDTKPGAVEITNSRFEENTIAGGSGGGVYVNAIGSLTLTSCHIEDIDAKGIGSKGAAVTIRNVSLSKVTGCDFVECRISKPQYGAYAGALALTNGQIFIEGCTFTKCWCAYIIGTVFLDEVVSGSSVSDCQFIACRNVVDGIFFIWSSAGLSVTNISLVDCGNSGQEWAPLQFGSKVPSHVTVKGLYVASSNLQLHDGTVVIDPAWFLGTSSLTFLNCQFLCNEPFITNETDFSAGFLTPQLRVAAEANLAATEDETMCGHPSRSCKTVSFALKLCPSVLSTSEFVLISIGEGVHVEDSLVIDGKKIKLTNSDTTKPAQLKSKDATGSLLSVEEDSVHIIEALFVVITSVDAEKATISSSGTLTLSAVTFVNPSSSSTISGHLVDFTGGSGTVTKCVFPSCSISLGTSMIRVQSDASVDLREQDLDLLSSELGTFLNIVGTSTIESCSFSNITSISSFLTGSGSLTIVDSTFFSVEENVLLSSPCHSVEFSVRDDQTLSIGAESKTVSFTSCSSRGEGGALHCSISGTITTGSFRTGEDISFTNCEAEDGNGDGLFILSSDLSAFLLPLTTSSALTSIKPAFVANTVFTDEDRDVLWGRETKDGGTEGSLLFYWHPHTTGPVHLLTGGEDHMLCGVTELPCSTLPQAISNMKTPSLEYEKPEVVIDSDYSLSSTLSSTVPKWILSGSTSNSLIIENGAQITIKNGVSSSLVLSSLSIVFGADSESRTTPILDVQSGTVEMKDCSVNSDEKSTASSLLVVGEGTLTLTSGSIKTPSASHPLVSITAGSFSMNTKEVSVGIQTTRFSPLISMSGGTSFISGPMSSLLSSHPALSLNGTGMLKLVSNNDFANGGVGSLVEMDGGRLEMDSSIFEKATLSSSLISGIGTVSIHNSLFTSLVDSTTSSSNSEPARALILFVGIDQKLELGAESKPVKFKLCSSGGDGGAVHCSISGTGMLSISHTTFDECSSQTIGGGLAIVCSGDVISSSLSINAKFTSCSSTTRSGNALHLTASSFESLIDSSRWRLNDNALTSPHNDDVMWGEDLAENSETKDRSITLLYYLFPYRHSEISTSVDGRDGEGCGTSAYPCSSFGKAHSHLVGDHTLSLEVIGKTRLHGTVSLSKQDLLIEPQSGVGVVEVISDGQISNNHPSTTSHKISITHISFDLSSATAQSIVSSNSGEIVFASSNITCTISLSSTLFSISGGSLKVTEFVLKTPSTSNGQLSSKIFSVSGGTIQLTTLNLTGLHFNSIPIELSSSTGSFFNVTDISTATARLLSASNSTLHLTQTDFSGQRPISPTNDEDMCGWSTGFVSLDNCTTTLTGSSFSHFENGAIAMKDGNMTIKTSSFDENSPHFPDFPSFHRNIACVGNGLIEIETLSGGDGSTDKLSSGWMKMEEDCSVLSGLVEPYEVFFIPSISKNVVSYEKKTKLFDVTIEGERLIPCGLSLEVFEVLKGTRKNSTKVDPLSSSPKNWTEKSFSVTLNESTLLNTLSAEPEWHARLLFGVDGVTTSFKVKESLAAIKKAHTSETMKWLLPVIIGVSALLLLILLILLLLWCRQRRKKNAQLASQAELNDLPEVMDEKMEIVDENTVGTTAFVFDKAAEAQSNSFLHFNNGQSCQMSEEISPDVGVVRGMMMDGQEQVVRINRRDTLFNRLHRPAPHHLNQKLNKKSVQAQIAAGLVQFDMFNLAAYISNFSPHSIIVQDNNEVLFNLSHDEKQGTTQNNGTTGNEAQRWQAPEQAPNEKGVDKTTNPSHGAVFSLGLVLWEIETELVPFRELDAANAQRALATGTGLDMNLVSDTELRVKIEQCLSLNPEERPTLTDLSSFLSSRSGELPKQPNGSDQKQNVQFASRI</sequence>
<dbReference type="PROSITE" id="PS50011">
    <property type="entry name" value="PROTEIN_KINASE_DOM"/>
    <property type="match status" value="1"/>
</dbReference>
<keyword evidence="2" id="KW-0812">Transmembrane</keyword>
<dbReference type="InterPro" id="IPR011050">
    <property type="entry name" value="Pectin_lyase_fold/virulence"/>
</dbReference>
<dbReference type="SMART" id="SM00710">
    <property type="entry name" value="PbH1"/>
    <property type="match status" value="10"/>
</dbReference>
<organism evidence="4 5">
    <name type="scientific">Blattamonas nauphoetae</name>
    <dbReference type="NCBI Taxonomy" id="2049346"/>
    <lineage>
        <taxon>Eukaryota</taxon>
        <taxon>Metamonada</taxon>
        <taxon>Preaxostyla</taxon>
        <taxon>Oxymonadida</taxon>
        <taxon>Blattamonas</taxon>
    </lineage>
</organism>
<feature type="compositionally biased region" description="Polar residues" evidence="1">
    <location>
        <begin position="2767"/>
        <end position="2782"/>
    </location>
</feature>
<dbReference type="InterPro" id="IPR011009">
    <property type="entry name" value="Kinase-like_dom_sf"/>
</dbReference>
<dbReference type="Gene3D" id="2.160.20.10">
    <property type="entry name" value="Single-stranded right-handed beta-helix, Pectin lyase-like"/>
    <property type="match status" value="1"/>
</dbReference>
<evidence type="ECO:0000256" key="2">
    <source>
        <dbReference type="SAM" id="Phobius"/>
    </source>
</evidence>
<dbReference type="InterPro" id="IPR001245">
    <property type="entry name" value="Ser-Thr/Tyr_kinase_cat_dom"/>
</dbReference>